<feature type="transmembrane region" description="Helical" evidence="1">
    <location>
        <begin position="24"/>
        <end position="43"/>
    </location>
</feature>
<sequence>MDSSSVNGILVGYPNTSSMKNLSIFLKTAAILWIIWGLVHIFAGAMTMKGVLTDDIAASISGIADAIEPETLEMDYPKAAGAIIGQHGFNLFWIGLVTFICAFYIWKGNKNAIFLAAITGGLADLGYFLFLDLGGYVKFMPGTVMTLVSSLAIITSFYAHFKKTK</sequence>
<comment type="caution">
    <text evidence="2">The sequence shown here is derived from an EMBL/GenBank/DDBJ whole genome shotgun (WGS) entry which is preliminary data.</text>
</comment>
<proteinExistence type="predicted"/>
<name>A0A2T0MH37_9FLAO</name>
<evidence type="ECO:0000313" key="2">
    <source>
        <dbReference type="EMBL" id="PRX56890.1"/>
    </source>
</evidence>
<dbReference type="RefSeq" id="WP_211297985.1">
    <property type="nucleotide sequence ID" value="NZ_PVYX01000001.1"/>
</dbReference>
<keyword evidence="1" id="KW-1133">Transmembrane helix</keyword>
<feature type="transmembrane region" description="Helical" evidence="1">
    <location>
        <begin position="79"/>
        <end position="105"/>
    </location>
</feature>
<dbReference type="Proteomes" id="UP000237640">
    <property type="component" value="Unassembled WGS sequence"/>
</dbReference>
<organism evidence="2 3">
    <name type="scientific">Flagellimonas meridianipacifica</name>
    <dbReference type="NCBI Taxonomy" id="1080225"/>
    <lineage>
        <taxon>Bacteria</taxon>
        <taxon>Pseudomonadati</taxon>
        <taxon>Bacteroidota</taxon>
        <taxon>Flavobacteriia</taxon>
        <taxon>Flavobacteriales</taxon>
        <taxon>Flavobacteriaceae</taxon>
        <taxon>Flagellimonas</taxon>
    </lineage>
</organism>
<protein>
    <recommendedName>
        <fullName evidence="4">DUF2127 domain-containing protein</fullName>
    </recommendedName>
</protein>
<evidence type="ECO:0000256" key="1">
    <source>
        <dbReference type="SAM" id="Phobius"/>
    </source>
</evidence>
<feature type="transmembrane region" description="Helical" evidence="1">
    <location>
        <begin position="112"/>
        <end position="130"/>
    </location>
</feature>
<evidence type="ECO:0000313" key="3">
    <source>
        <dbReference type="Proteomes" id="UP000237640"/>
    </source>
</evidence>
<evidence type="ECO:0008006" key="4">
    <source>
        <dbReference type="Google" id="ProtNLM"/>
    </source>
</evidence>
<dbReference type="EMBL" id="PVYX01000001">
    <property type="protein sequence ID" value="PRX56890.1"/>
    <property type="molecule type" value="Genomic_DNA"/>
</dbReference>
<keyword evidence="1" id="KW-0472">Membrane</keyword>
<keyword evidence="3" id="KW-1185">Reference proteome</keyword>
<feature type="transmembrane region" description="Helical" evidence="1">
    <location>
        <begin position="142"/>
        <end position="161"/>
    </location>
</feature>
<dbReference type="AlphaFoldDB" id="A0A2T0MH37"/>
<keyword evidence="1" id="KW-0812">Transmembrane</keyword>
<gene>
    <name evidence="2" type="ORF">CLV81_0890</name>
</gene>
<reference evidence="2 3" key="1">
    <citation type="submission" date="2018-03" db="EMBL/GenBank/DDBJ databases">
        <title>Genomic Encyclopedia of Archaeal and Bacterial Type Strains, Phase II (KMG-II): from individual species to whole genera.</title>
        <authorList>
            <person name="Goeker M."/>
        </authorList>
    </citation>
    <scope>NUCLEOTIDE SEQUENCE [LARGE SCALE GENOMIC DNA]</scope>
    <source>
        <strain evidence="2 3">DSM 25027</strain>
    </source>
</reference>
<accession>A0A2T0MH37</accession>